<sequence>MKMPGRKFFIPLVILALWFGGRAWYFTPNVGALDTAADFTAMRADGKTFSLHDLRGRYVLLDFWGSWCGPCRRESPDLVQLNQQTRDRLTIVSIAIERDSAAWQRAITKDHRNWPYQVMDQTNSFKFLSGNVASLYGIKQVPTNYLIDPEGIVIGLNLPLNQIVEKLK</sequence>
<dbReference type="PANTHER" id="PTHR42852:SF6">
    <property type="entry name" value="THIOL:DISULFIDE INTERCHANGE PROTEIN DSBE"/>
    <property type="match status" value="1"/>
</dbReference>
<proteinExistence type="predicted"/>
<evidence type="ECO:0000256" key="1">
    <source>
        <dbReference type="ARBA" id="ARBA00004196"/>
    </source>
</evidence>
<dbReference type="InterPro" id="IPR000866">
    <property type="entry name" value="AhpC/TSA"/>
</dbReference>
<dbReference type="PANTHER" id="PTHR42852">
    <property type="entry name" value="THIOL:DISULFIDE INTERCHANGE PROTEIN DSBE"/>
    <property type="match status" value="1"/>
</dbReference>
<keyword evidence="4" id="KW-0676">Redox-active center</keyword>
<dbReference type="InterPro" id="IPR013766">
    <property type="entry name" value="Thioredoxin_domain"/>
</dbReference>
<evidence type="ECO:0000259" key="5">
    <source>
        <dbReference type="PROSITE" id="PS51352"/>
    </source>
</evidence>
<reference evidence="6 7" key="1">
    <citation type="submission" date="2019-08" db="EMBL/GenBank/DDBJ databases">
        <title>Lewinella sp. strain SSH13 Genome sequencing and assembly.</title>
        <authorList>
            <person name="Kim I."/>
        </authorList>
    </citation>
    <scope>NUCLEOTIDE SEQUENCE [LARGE SCALE GENOMIC DNA]</scope>
    <source>
        <strain evidence="6 7">SSH13</strain>
    </source>
</reference>
<comment type="caution">
    <text evidence="6">The sequence shown here is derived from an EMBL/GenBank/DDBJ whole genome shotgun (WGS) entry which is preliminary data.</text>
</comment>
<dbReference type="EMBL" id="VOXD01000004">
    <property type="protein sequence ID" value="TXF91011.1"/>
    <property type="molecule type" value="Genomic_DNA"/>
</dbReference>
<evidence type="ECO:0000256" key="4">
    <source>
        <dbReference type="ARBA" id="ARBA00023284"/>
    </source>
</evidence>
<dbReference type="AlphaFoldDB" id="A0A5C7FLW0"/>
<dbReference type="PROSITE" id="PS51352">
    <property type="entry name" value="THIOREDOXIN_2"/>
    <property type="match status" value="1"/>
</dbReference>
<keyword evidence="7" id="KW-1185">Reference proteome</keyword>
<dbReference type="CDD" id="cd02966">
    <property type="entry name" value="TlpA_like_family"/>
    <property type="match status" value="1"/>
</dbReference>
<dbReference type="InterPro" id="IPR017937">
    <property type="entry name" value="Thioredoxin_CS"/>
</dbReference>
<name>A0A5C7FLW0_9BACT</name>
<dbReference type="GO" id="GO:0017004">
    <property type="term" value="P:cytochrome complex assembly"/>
    <property type="evidence" value="ECO:0007669"/>
    <property type="project" value="UniProtKB-KW"/>
</dbReference>
<gene>
    <name evidence="6" type="ORF">FUA23_04195</name>
</gene>
<keyword evidence="2" id="KW-0201">Cytochrome c-type biogenesis</keyword>
<dbReference type="Pfam" id="PF00578">
    <property type="entry name" value="AhpC-TSA"/>
    <property type="match status" value="1"/>
</dbReference>
<feature type="domain" description="Thioredoxin" evidence="5">
    <location>
        <begin position="30"/>
        <end position="168"/>
    </location>
</feature>
<dbReference type="PROSITE" id="PS00194">
    <property type="entry name" value="THIOREDOXIN_1"/>
    <property type="match status" value="1"/>
</dbReference>
<dbReference type="InterPro" id="IPR050553">
    <property type="entry name" value="Thioredoxin_ResA/DsbE_sf"/>
</dbReference>
<dbReference type="OrthoDB" id="9815205at2"/>
<dbReference type="GO" id="GO:0016491">
    <property type="term" value="F:oxidoreductase activity"/>
    <property type="evidence" value="ECO:0007669"/>
    <property type="project" value="InterPro"/>
</dbReference>
<dbReference type="InterPro" id="IPR036249">
    <property type="entry name" value="Thioredoxin-like_sf"/>
</dbReference>
<keyword evidence="3" id="KW-1015">Disulfide bond</keyword>
<dbReference type="Proteomes" id="UP000321907">
    <property type="component" value="Unassembled WGS sequence"/>
</dbReference>
<accession>A0A5C7FLW0</accession>
<dbReference type="Gene3D" id="3.40.30.10">
    <property type="entry name" value="Glutaredoxin"/>
    <property type="match status" value="1"/>
</dbReference>
<dbReference type="SUPFAM" id="SSF52833">
    <property type="entry name" value="Thioredoxin-like"/>
    <property type="match status" value="1"/>
</dbReference>
<evidence type="ECO:0000313" key="7">
    <source>
        <dbReference type="Proteomes" id="UP000321907"/>
    </source>
</evidence>
<dbReference type="GO" id="GO:0016209">
    <property type="term" value="F:antioxidant activity"/>
    <property type="evidence" value="ECO:0007669"/>
    <property type="project" value="InterPro"/>
</dbReference>
<organism evidence="6 7">
    <name type="scientific">Neolewinella aurantiaca</name>
    <dbReference type="NCBI Taxonomy" id="2602767"/>
    <lineage>
        <taxon>Bacteria</taxon>
        <taxon>Pseudomonadati</taxon>
        <taxon>Bacteroidota</taxon>
        <taxon>Saprospiria</taxon>
        <taxon>Saprospirales</taxon>
        <taxon>Lewinellaceae</taxon>
        <taxon>Neolewinella</taxon>
    </lineage>
</organism>
<evidence type="ECO:0000313" key="6">
    <source>
        <dbReference type="EMBL" id="TXF91011.1"/>
    </source>
</evidence>
<dbReference type="GO" id="GO:0030313">
    <property type="term" value="C:cell envelope"/>
    <property type="evidence" value="ECO:0007669"/>
    <property type="project" value="UniProtKB-SubCell"/>
</dbReference>
<evidence type="ECO:0000256" key="2">
    <source>
        <dbReference type="ARBA" id="ARBA00022748"/>
    </source>
</evidence>
<protein>
    <submittedName>
        <fullName evidence="6">TlpA family protein disulfide reductase</fullName>
    </submittedName>
</protein>
<comment type="subcellular location">
    <subcellularLocation>
        <location evidence="1">Cell envelope</location>
    </subcellularLocation>
</comment>
<evidence type="ECO:0000256" key="3">
    <source>
        <dbReference type="ARBA" id="ARBA00023157"/>
    </source>
</evidence>